<evidence type="ECO:0000313" key="2">
    <source>
        <dbReference type="EMBL" id="CAH1225216.1"/>
    </source>
</evidence>
<keyword evidence="3" id="KW-1185">Reference proteome</keyword>
<reference evidence="2" key="1">
    <citation type="submission" date="2022-01" db="EMBL/GenBank/DDBJ databases">
        <authorList>
            <person name="Criscuolo A."/>
        </authorList>
    </citation>
    <scope>NUCLEOTIDE SEQUENCE</scope>
    <source>
        <strain evidence="2">CIP111892</strain>
    </source>
</reference>
<proteinExistence type="predicted"/>
<accession>A0ABM9CVJ3</accession>
<organism evidence="2 3">
    <name type="scientific">Paenibacillus auburnensis</name>
    <dbReference type="NCBI Taxonomy" id="2905649"/>
    <lineage>
        <taxon>Bacteria</taxon>
        <taxon>Bacillati</taxon>
        <taxon>Bacillota</taxon>
        <taxon>Bacilli</taxon>
        <taxon>Bacillales</taxon>
        <taxon>Paenibacillaceae</taxon>
        <taxon>Paenibacillus</taxon>
    </lineage>
</organism>
<gene>
    <name evidence="2" type="ORF">PAECIP111892_05581</name>
</gene>
<keyword evidence="1" id="KW-0472">Membrane</keyword>
<dbReference type="Proteomes" id="UP000838324">
    <property type="component" value="Unassembled WGS sequence"/>
</dbReference>
<evidence type="ECO:0000256" key="1">
    <source>
        <dbReference type="SAM" id="Phobius"/>
    </source>
</evidence>
<name>A0ABM9CVJ3_9BACL</name>
<sequence>MGLSSKVLLKALVALSPSIILLLILIDQFPYTGLGRIVALPIIILMNLLLIGLGLLVIGRLQLRYRIVLWGFIIMVTLCFALLMYPQEYGPSVAEELWDRLVE</sequence>
<dbReference type="EMBL" id="CAKMMG010000016">
    <property type="protein sequence ID" value="CAH1225216.1"/>
    <property type="molecule type" value="Genomic_DNA"/>
</dbReference>
<feature type="transmembrane region" description="Helical" evidence="1">
    <location>
        <begin position="38"/>
        <end position="58"/>
    </location>
</feature>
<protein>
    <submittedName>
        <fullName evidence="2">Uncharacterized protein</fullName>
    </submittedName>
</protein>
<comment type="caution">
    <text evidence="2">The sequence shown here is derived from an EMBL/GenBank/DDBJ whole genome shotgun (WGS) entry which is preliminary data.</text>
</comment>
<feature type="transmembrane region" description="Helical" evidence="1">
    <location>
        <begin position="7"/>
        <end position="26"/>
    </location>
</feature>
<feature type="transmembrane region" description="Helical" evidence="1">
    <location>
        <begin position="67"/>
        <end position="85"/>
    </location>
</feature>
<keyword evidence="1" id="KW-1133">Transmembrane helix</keyword>
<evidence type="ECO:0000313" key="3">
    <source>
        <dbReference type="Proteomes" id="UP000838324"/>
    </source>
</evidence>
<keyword evidence="1" id="KW-0812">Transmembrane</keyword>